<dbReference type="Proteomes" id="UP001516400">
    <property type="component" value="Unassembled WGS sequence"/>
</dbReference>
<sequence length="164" mass="18112">MPTFESVGAAQVAQPICSVAYDFVSDDSVAAANWESVPEAAIVSCVRPTGSNVPKDEPETAYYESVVAAQSARVVVYLQLVDFKLFDTVWSVELSAVESEAATPVSNVAQAADVLFESFDFERSAIEWFARFAFEWFELFVAQFVDPEMAEAQDDHLNQKYSGR</sequence>
<proteinExistence type="predicted"/>
<name>A0ABD2N8V6_9CUCU</name>
<protein>
    <submittedName>
        <fullName evidence="1">Uncharacterized protein</fullName>
    </submittedName>
</protein>
<accession>A0ABD2N8V6</accession>
<reference evidence="1 2" key="1">
    <citation type="journal article" date="2021" name="BMC Biol.">
        <title>Horizontally acquired antibacterial genes associated with adaptive radiation of ladybird beetles.</title>
        <authorList>
            <person name="Li H.S."/>
            <person name="Tang X.F."/>
            <person name="Huang Y.H."/>
            <person name="Xu Z.Y."/>
            <person name="Chen M.L."/>
            <person name="Du X.Y."/>
            <person name="Qiu B.Y."/>
            <person name="Chen P.T."/>
            <person name="Zhang W."/>
            <person name="Slipinski A."/>
            <person name="Escalona H.E."/>
            <person name="Waterhouse R.M."/>
            <person name="Zwick A."/>
            <person name="Pang H."/>
        </authorList>
    </citation>
    <scope>NUCLEOTIDE SEQUENCE [LARGE SCALE GENOMIC DNA]</scope>
    <source>
        <strain evidence="1">SYSU2018</strain>
    </source>
</reference>
<evidence type="ECO:0000313" key="1">
    <source>
        <dbReference type="EMBL" id="KAL3275196.1"/>
    </source>
</evidence>
<comment type="caution">
    <text evidence="1">The sequence shown here is derived from an EMBL/GenBank/DDBJ whole genome shotgun (WGS) entry which is preliminary data.</text>
</comment>
<dbReference type="AlphaFoldDB" id="A0ABD2N8V6"/>
<organism evidence="1 2">
    <name type="scientific">Cryptolaemus montrouzieri</name>
    <dbReference type="NCBI Taxonomy" id="559131"/>
    <lineage>
        <taxon>Eukaryota</taxon>
        <taxon>Metazoa</taxon>
        <taxon>Ecdysozoa</taxon>
        <taxon>Arthropoda</taxon>
        <taxon>Hexapoda</taxon>
        <taxon>Insecta</taxon>
        <taxon>Pterygota</taxon>
        <taxon>Neoptera</taxon>
        <taxon>Endopterygota</taxon>
        <taxon>Coleoptera</taxon>
        <taxon>Polyphaga</taxon>
        <taxon>Cucujiformia</taxon>
        <taxon>Coccinelloidea</taxon>
        <taxon>Coccinellidae</taxon>
        <taxon>Scymninae</taxon>
        <taxon>Scymnini</taxon>
        <taxon>Cryptolaemus</taxon>
    </lineage>
</organism>
<gene>
    <name evidence="1" type="ORF">HHI36_019965</name>
</gene>
<dbReference type="EMBL" id="JABFTP020000083">
    <property type="protein sequence ID" value="KAL3275196.1"/>
    <property type="molecule type" value="Genomic_DNA"/>
</dbReference>
<evidence type="ECO:0000313" key="2">
    <source>
        <dbReference type="Proteomes" id="UP001516400"/>
    </source>
</evidence>
<keyword evidence="2" id="KW-1185">Reference proteome</keyword>